<geneLocation type="plasmid" evidence="1 2">
    <name>NT26_p1</name>
</geneLocation>
<evidence type="ECO:0000313" key="1">
    <source>
        <dbReference type="EMBL" id="CCF22247.1"/>
    </source>
</evidence>
<name>L0NNP2_9HYPH</name>
<keyword evidence="1" id="KW-0614">Plasmid</keyword>
<dbReference type="Proteomes" id="UP000010792">
    <property type="component" value="Plasmid NT26_p1"/>
</dbReference>
<evidence type="ECO:0008006" key="3">
    <source>
        <dbReference type="Google" id="ProtNLM"/>
    </source>
</evidence>
<proteinExistence type="predicted"/>
<dbReference type="InterPro" id="IPR047729">
    <property type="entry name" value="Sce7726-like"/>
</dbReference>
<evidence type="ECO:0000313" key="2">
    <source>
        <dbReference type="Proteomes" id="UP000010792"/>
    </source>
</evidence>
<dbReference type="NCBIfam" id="NF033832">
    <property type="entry name" value="sce7726_fam"/>
    <property type="match status" value="1"/>
</dbReference>
<dbReference type="KEGG" id="rht:NT26_p10225"/>
<dbReference type="EMBL" id="FO082821">
    <property type="protein sequence ID" value="CCF22247.1"/>
    <property type="molecule type" value="Genomic_DNA"/>
</dbReference>
<dbReference type="AlphaFoldDB" id="L0NNP2"/>
<organism evidence="1 2">
    <name type="scientific">Pseudorhizobium banfieldiae</name>
    <dbReference type="NCBI Taxonomy" id="1125847"/>
    <lineage>
        <taxon>Bacteria</taxon>
        <taxon>Pseudomonadati</taxon>
        <taxon>Pseudomonadota</taxon>
        <taxon>Alphaproteobacteria</taxon>
        <taxon>Hyphomicrobiales</taxon>
        <taxon>Rhizobiaceae</taxon>
        <taxon>Rhizobium/Agrobacterium group</taxon>
        <taxon>Pseudorhizobium</taxon>
    </lineage>
</organism>
<protein>
    <recommendedName>
        <fullName evidence="3">Sce7726 family protein</fullName>
    </recommendedName>
</protein>
<keyword evidence="2" id="KW-1185">Reference proteome</keyword>
<accession>L0NNP2</accession>
<sequence>MLTEFRAGACKADVAILNGTATVYEIKSERDSLSRLANQIENYKKVFAKVYVIASEGHVKGVLDTVSEDVGVMMLGSRYRIATVREAENRPDRICPTTVFESLRSAEAVAILKRLKVAIPSVPNTQRHAAMRAVFTELDPTAVHEAMVTTLKGTRDLAPLGELVDHLPRSLHAAALSIQIRRADHCRIVEAVSTPLCAAKVWA</sequence>
<reference evidence="1 2" key="1">
    <citation type="journal article" date="2013" name="Genome Biol. Evol.">
        <title>Life in an arsenic-containing gold mine: genome and physiology of the autotrophic arsenite-oxidizing bacterium rhizobium sp. NT-26.</title>
        <authorList>
            <person name="Andres J."/>
            <person name="Arsene-Ploetze F."/>
            <person name="Barbe V."/>
            <person name="Brochier-Armanet C."/>
            <person name="Cleiss-Arnold J."/>
            <person name="Coppee J.Y."/>
            <person name="Dillies M.A."/>
            <person name="Geist"/>
            <person name="L"/>
            <person name="Joublin A."/>
            <person name="Koechler S."/>
            <person name="Lassalle F."/>
            <person name="Marchal M."/>
            <person name="Medigue C."/>
            <person name="Muller D."/>
            <person name="Nesme X."/>
            <person name="Plewniak F."/>
            <person name="Proux C."/>
            <person name="Ramirez-Bahena M.H."/>
            <person name="Schenowitz C."/>
            <person name="Sismeiro O."/>
            <person name="Vallenet D."/>
            <person name="Santini J.M."/>
            <person name="Bertin P.N."/>
        </authorList>
    </citation>
    <scope>NUCLEOTIDE SEQUENCE [LARGE SCALE GENOMIC DNA]</scope>
    <source>
        <strain evidence="1 2">NT-26</strain>
        <plasmid evidence="1 2">NT26_p1</plasmid>
    </source>
</reference>
<gene>
    <name evidence="1" type="ORF">NT26_p10225</name>
</gene>